<dbReference type="Pfam" id="PF08937">
    <property type="entry name" value="ThsB_TIR"/>
    <property type="match status" value="1"/>
</dbReference>
<sequence>MTNAIRRKVFISHYKSDRDEVDAFIDEFKGVFIPKVLGANDNDDFINSSDTDYVMLRIREKYLGDSTVTIVLLGSCTHSRRYVDWEIKSSLRQGKYTPNGLIGIVLPSQNNSAHFPPRLEKNWRKGHQNCYARCRSYPQTASQLSDWIEDAHQARRTRAHLIVNSQEMMKYNRRCGVHKITH</sequence>
<reference evidence="2" key="1">
    <citation type="submission" date="2019-02" db="EMBL/GenBank/DDBJ databases">
        <authorList>
            <person name="Gruber-Vodicka R. H."/>
            <person name="Seah K. B. B."/>
        </authorList>
    </citation>
    <scope>NUCLEOTIDE SEQUENCE</scope>
    <source>
        <strain evidence="2">BECK_BY1</strain>
    </source>
</reference>
<protein>
    <submittedName>
        <fullName evidence="2">MTH538 TIR-like domain (DUF1863)</fullName>
    </submittedName>
</protein>
<organism evidence="2">
    <name type="scientific">Candidatus Kentrum sp. TUN</name>
    <dbReference type="NCBI Taxonomy" id="2126343"/>
    <lineage>
        <taxon>Bacteria</taxon>
        <taxon>Pseudomonadati</taxon>
        <taxon>Pseudomonadota</taxon>
        <taxon>Gammaproteobacteria</taxon>
        <taxon>Candidatus Kentrum</taxon>
    </lineage>
</organism>
<gene>
    <name evidence="2" type="ORF">BECKTUN1418D_GA0071000_101621</name>
</gene>
<dbReference type="AlphaFoldDB" id="A0A450ZFX2"/>
<name>A0A450ZFX2_9GAMM</name>
<proteinExistence type="predicted"/>
<accession>A0A450ZFX2</accession>
<dbReference type="EMBL" id="CAADFX010000016">
    <property type="protein sequence ID" value="VFK52657.1"/>
    <property type="molecule type" value="Genomic_DNA"/>
</dbReference>
<dbReference type="InterPro" id="IPR015032">
    <property type="entry name" value="ThsB__TIR-like_domain"/>
</dbReference>
<evidence type="ECO:0000313" key="2">
    <source>
        <dbReference type="EMBL" id="VFK52657.1"/>
    </source>
</evidence>
<feature type="domain" description="Thoeris protein ThsB TIR-like" evidence="1">
    <location>
        <begin position="10"/>
        <end position="110"/>
    </location>
</feature>
<evidence type="ECO:0000259" key="1">
    <source>
        <dbReference type="Pfam" id="PF08937"/>
    </source>
</evidence>